<accession>A0A6L2MTG8</accession>
<gene>
    <name evidence="2" type="ORF">Tci_049191</name>
</gene>
<reference evidence="2" key="1">
    <citation type="journal article" date="2019" name="Sci. Rep.">
        <title>Draft genome of Tanacetum cinerariifolium, the natural source of mosquito coil.</title>
        <authorList>
            <person name="Yamashiro T."/>
            <person name="Shiraishi A."/>
            <person name="Satake H."/>
            <person name="Nakayama K."/>
        </authorList>
    </citation>
    <scope>NUCLEOTIDE SEQUENCE</scope>
</reference>
<dbReference type="EMBL" id="BKCJ010007428">
    <property type="protein sequence ID" value="GEU77213.1"/>
    <property type="molecule type" value="Genomic_DNA"/>
</dbReference>
<keyword evidence="1" id="KW-0175">Coiled coil</keyword>
<name>A0A6L2MTG8_TANCI</name>
<evidence type="ECO:0000256" key="1">
    <source>
        <dbReference type="SAM" id="Coils"/>
    </source>
</evidence>
<protein>
    <submittedName>
        <fullName evidence="2">Uncharacterized protein</fullName>
    </submittedName>
</protein>
<comment type="caution">
    <text evidence="2">The sequence shown here is derived from an EMBL/GenBank/DDBJ whole genome shotgun (WGS) entry which is preliminary data.</text>
</comment>
<dbReference type="AlphaFoldDB" id="A0A6L2MTG8"/>
<evidence type="ECO:0000313" key="2">
    <source>
        <dbReference type="EMBL" id="GEU77213.1"/>
    </source>
</evidence>
<feature type="coiled-coil region" evidence="1">
    <location>
        <begin position="125"/>
        <end position="194"/>
    </location>
</feature>
<proteinExistence type="predicted"/>
<organism evidence="2">
    <name type="scientific">Tanacetum cinerariifolium</name>
    <name type="common">Dalmatian daisy</name>
    <name type="synonym">Chrysanthemum cinerariifolium</name>
    <dbReference type="NCBI Taxonomy" id="118510"/>
    <lineage>
        <taxon>Eukaryota</taxon>
        <taxon>Viridiplantae</taxon>
        <taxon>Streptophyta</taxon>
        <taxon>Embryophyta</taxon>
        <taxon>Tracheophyta</taxon>
        <taxon>Spermatophyta</taxon>
        <taxon>Magnoliopsida</taxon>
        <taxon>eudicotyledons</taxon>
        <taxon>Gunneridae</taxon>
        <taxon>Pentapetalae</taxon>
        <taxon>asterids</taxon>
        <taxon>campanulids</taxon>
        <taxon>Asterales</taxon>
        <taxon>Asteraceae</taxon>
        <taxon>Asteroideae</taxon>
        <taxon>Anthemideae</taxon>
        <taxon>Anthemidinae</taxon>
        <taxon>Tanacetum</taxon>
    </lineage>
</organism>
<sequence>MTTPRTSVMSRIEIFIPLIILSDSEHEDITLPVVYAPLSPDYVSASLNYSPDSDSKSPSPPLPLVSPPAPVTVALVSGKHETMTIHAKVETSKQQDMVSQDSLRISRDMITLLQLRAVVAEQHRAEITRQDVKALHARAKAAEQRVEALQASLRDVKINIADLRESRRADGLEMDELQSRAQDIEARLPEIERHFGI</sequence>